<name>A0A2U0BJU8_BIFLN</name>
<comment type="caution">
    <text evidence="2">The sequence shown here is derived from an EMBL/GenBank/DDBJ whole genome shotgun (WGS) entry which is preliminary data.</text>
</comment>
<gene>
    <name evidence="2" type="ORF">DWV59_06460</name>
    <name evidence="1" type="ORF">GBC45_08030</name>
</gene>
<dbReference type="Proteomes" id="UP000476628">
    <property type="component" value="Unassembled WGS sequence"/>
</dbReference>
<organism evidence="2 3">
    <name type="scientific">Bifidobacterium longum</name>
    <dbReference type="NCBI Taxonomy" id="216816"/>
    <lineage>
        <taxon>Bacteria</taxon>
        <taxon>Bacillati</taxon>
        <taxon>Actinomycetota</taxon>
        <taxon>Actinomycetes</taxon>
        <taxon>Bifidobacteriales</taxon>
        <taxon>Bifidobacteriaceae</taxon>
        <taxon>Bifidobacterium</taxon>
    </lineage>
</organism>
<proteinExistence type="predicted"/>
<sequence>MPPRYPCGAVWVTCPVCDTETLPCRHACDTSASNCV</sequence>
<evidence type="ECO:0000313" key="2">
    <source>
        <dbReference type="EMBL" id="RGW64259.1"/>
    </source>
</evidence>
<evidence type="ECO:0000313" key="4">
    <source>
        <dbReference type="Proteomes" id="UP000476628"/>
    </source>
</evidence>
<dbReference type="AlphaFoldDB" id="A0A2U0BJU8"/>
<dbReference type="EMBL" id="QSAR01000006">
    <property type="protein sequence ID" value="RGW64259.1"/>
    <property type="molecule type" value="Genomic_DNA"/>
</dbReference>
<reference evidence="2 3" key="1">
    <citation type="submission" date="2018-08" db="EMBL/GenBank/DDBJ databases">
        <title>A genome reference for cultivated species of the human gut microbiota.</title>
        <authorList>
            <person name="Zou Y."/>
            <person name="Xue W."/>
            <person name="Luo G."/>
        </authorList>
    </citation>
    <scope>NUCLEOTIDE SEQUENCE [LARGE SCALE GENOMIC DNA]</scope>
    <source>
        <strain evidence="2 3">AF11-12</strain>
    </source>
</reference>
<dbReference type="Proteomes" id="UP000265775">
    <property type="component" value="Unassembled WGS sequence"/>
</dbReference>
<protein>
    <submittedName>
        <fullName evidence="2">Uncharacterized protein</fullName>
    </submittedName>
</protein>
<dbReference type="EMBL" id="WDUB01000012">
    <property type="protein sequence ID" value="KAB7202792.1"/>
    <property type="molecule type" value="Genomic_DNA"/>
</dbReference>
<evidence type="ECO:0000313" key="3">
    <source>
        <dbReference type="Proteomes" id="UP000265775"/>
    </source>
</evidence>
<evidence type="ECO:0000313" key="1">
    <source>
        <dbReference type="EMBL" id="KAB7202792.1"/>
    </source>
</evidence>
<accession>A0A2U0BJU8</accession>
<reference evidence="1 4" key="2">
    <citation type="journal article" date="2019" name="Nat. Med.">
        <title>A library of human gut bacterial isolates paired with longitudinal multiomics data enables mechanistic microbiome research.</title>
        <authorList>
            <person name="Poyet M."/>
            <person name="Groussin M."/>
            <person name="Gibbons S.M."/>
            <person name="Avila-Pacheco J."/>
            <person name="Jiang X."/>
            <person name="Kearney S.M."/>
            <person name="Perrotta A.R."/>
            <person name="Berdy B."/>
            <person name="Zhao S."/>
            <person name="Lieberman T.D."/>
            <person name="Swanson P.K."/>
            <person name="Smith M."/>
            <person name="Roesemann S."/>
            <person name="Alexander J.E."/>
            <person name="Rich S.A."/>
            <person name="Livny J."/>
            <person name="Vlamakis H."/>
            <person name="Clish C."/>
            <person name="Bullock K."/>
            <person name="Deik A."/>
            <person name="Scott J."/>
            <person name="Pierce K.A."/>
            <person name="Xavier R.J."/>
            <person name="Alm E.J."/>
        </authorList>
    </citation>
    <scope>NUCLEOTIDE SEQUENCE [LARGE SCALE GENOMIC DNA]</scope>
    <source>
        <strain evidence="1 4">BIOML-A136</strain>
    </source>
</reference>